<sequence>RNRTLKPRKNLCVVSGGQPRHGQRRDLREGRGQGAGQRRGPADGAGRVLPEPGVDALPVEQVAAVRQHAEHVAVAVVVEAHGAAGAGGAQLPVLAPPRLAVHHLRVPLERGLVDAELHVDVVAGCPAAIVVAAALAAPRTPPSPGRPFGV</sequence>
<name>A0A8R7UK18_TRIUA</name>
<evidence type="ECO:0000313" key="3">
    <source>
        <dbReference type="Proteomes" id="UP000015106"/>
    </source>
</evidence>
<organism evidence="2 3">
    <name type="scientific">Triticum urartu</name>
    <name type="common">Red wild einkorn</name>
    <name type="synonym">Crithodium urartu</name>
    <dbReference type="NCBI Taxonomy" id="4572"/>
    <lineage>
        <taxon>Eukaryota</taxon>
        <taxon>Viridiplantae</taxon>
        <taxon>Streptophyta</taxon>
        <taxon>Embryophyta</taxon>
        <taxon>Tracheophyta</taxon>
        <taxon>Spermatophyta</taxon>
        <taxon>Magnoliopsida</taxon>
        <taxon>Liliopsida</taxon>
        <taxon>Poales</taxon>
        <taxon>Poaceae</taxon>
        <taxon>BOP clade</taxon>
        <taxon>Pooideae</taxon>
        <taxon>Triticodae</taxon>
        <taxon>Triticeae</taxon>
        <taxon>Triticinae</taxon>
        <taxon>Triticum</taxon>
    </lineage>
</organism>
<feature type="compositionally biased region" description="Low complexity" evidence="1">
    <location>
        <begin position="38"/>
        <end position="47"/>
    </location>
</feature>
<protein>
    <submittedName>
        <fullName evidence="2">Uncharacterized protein</fullName>
    </submittedName>
</protein>
<reference evidence="3" key="1">
    <citation type="journal article" date="2013" name="Nature">
        <title>Draft genome of the wheat A-genome progenitor Triticum urartu.</title>
        <authorList>
            <person name="Ling H.Q."/>
            <person name="Zhao S."/>
            <person name="Liu D."/>
            <person name="Wang J."/>
            <person name="Sun H."/>
            <person name="Zhang C."/>
            <person name="Fan H."/>
            <person name="Li D."/>
            <person name="Dong L."/>
            <person name="Tao Y."/>
            <person name="Gao C."/>
            <person name="Wu H."/>
            <person name="Li Y."/>
            <person name="Cui Y."/>
            <person name="Guo X."/>
            <person name="Zheng S."/>
            <person name="Wang B."/>
            <person name="Yu K."/>
            <person name="Liang Q."/>
            <person name="Yang W."/>
            <person name="Lou X."/>
            <person name="Chen J."/>
            <person name="Feng M."/>
            <person name="Jian J."/>
            <person name="Zhang X."/>
            <person name="Luo G."/>
            <person name="Jiang Y."/>
            <person name="Liu J."/>
            <person name="Wang Z."/>
            <person name="Sha Y."/>
            <person name="Zhang B."/>
            <person name="Wu H."/>
            <person name="Tang D."/>
            <person name="Shen Q."/>
            <person name="Xue P."/>
            <person name="Zou S."/>
            <person name="Wang X."/>
            <person name="Liu X."/>
            <person name="Wang F."/>
            <person name="Yang Y."/>
            <person name="An X."/>
            <person name="Dong Z."/>
            <person name="Zhang K."/>
            <person name="Zhang X."/>
            <person name="Luo M.C."/>
            <person name="Dvorak J."/>
            <person name="Tong Y."/>
            <person name="Wang J."/>
            <person name="Yang H."/>
            <person name="Li Z."/>
            <person name="Wang D."/>
            <person name="Zhang A."/>
            <person name="Wang J."/>
        </authorList>
    </citation>
    <scope>NUCLEOTIDE SEQUENCE</scope>
    <source>
        <strain evidence="3">cv. G1812</strain>
    </source>
</reference>
<accession>A0A8R7UK18</accession>
<evidence type="ECO:0000256" key="1">
    <source>
        <dbReference type="SAM" id="MobiDB-lite"/>
    </source>
</evidence>
<feature type="region of interest" description="Disordered" evidence="1">
    <location>
        <begin position="1"/>
        <end position="52"/>
    </location>
</feature>
<reference evidence="2" key="3">
    <citation type="submission" date="2022-06" db="UniProtKB">
        <authorList>
            <consortium name="EnsemblPlants"/>
        </authorList>
    </citation>
    <scope>IDENTIFICATION</scope>
</reference>
<dbReference type="EnsemblPlants" id="TuG1812G0500004554.01.T01">
    <property type="protein sequence ID" value="TuG1812G0500004554.01.T01.cds377149"/>
    <property type="gene ID" value="TuG1812G0500004554.01"/>
</dbReference>
<reference evidence="2" key="2">
    <citation type="submission" date="2018-03" db="EMBL/GenBank/DDBJ databases">
        <title>The Triticum urartu genome reveals the dynamic nature of wheat genome evolution.</title>
        <authorList>
            <person name="Ling H."/>
            <person name="Ma B."/>
            <person name="Shi X."/>
            <person name="Liu H."/>
            <person name="Dong L."/>
            <person name="Sun H."/>
            <person name="Cao Y."/>
            <person name="Gao Q."/>
            <person name="Zheng S."/>
            <person name="Li Y."/>
            <person name="Yu Y."/>
            <person name="Du H."/>
            <person name="Qi M."/>
            <person name="Li Y."/>
            <person name="Yu H."/>
            <person name="Cui Y."/>
            <person name="Wang N."/>
            <person name="Chen C."/>
            <person name="Wu H."/>
            <person name="Zhao Y."/>
            <person name="Zhang J."/>
            <person name="Li Y."/>
            <person name="Zhou W."/>
            <person name="Zhang B."/>
            <person name="Hu W."/>
            <person name="Eijk M."/>
            <person name="Tang J."/>
            <person name="Witsenboer H."/>
            <person name="Zhao S."/>
            <person name="Li Z."/>
            <person name="Zhang A."/>
            <person name="Wang D."/>
            <person name="Liang C."/>
        </authorList>
    </citation>
    <scope>NUCLEOTIDE SEQUENCE [LARGE SCALE GENOMIC DNA]</scope>
    <source>
        <strain evidence="2">cv. G1812</strain>
    </source>
</reference>
<dbReference type="Gramene" id="TuG1812G0500004554.01.T01">
    <property type="protein sequence ID" value="TuG1812G0500004554.01.T01.cds377149"/>
    <property type="gene ID" value="TuG1812G0500004554.01"/>
</dbReference>
<proteinExistence type="predicted"/>
<dbReference type="AlphaFoldDB" id="A0A8R7UK18"/>
<dbReference type="Proteomes" id="UP000015106">
    <property type="component" value="Chromosome 5"/>
</dbReference>
<keyword evidence="3" id="KW-1185">Reference proteome</keyword>
<evidence type="ECO:0000313" key="2">
    <source>
        <dbReference type="EnsemblPlants" id="TuG1812G0500004554.01.T01.cds377149"/>
    </source>
</evidence>